<evidence type="ECO:0000313" key="1">
    <source>
        <dbReference type="EMBL" id="GFX93115.1"/>
    </source>
</evidence>
<dbReference type="AlphaFoldDB" id="A0A8X6RFG4"/>
<name>A0A8X6RFG4_TRICX</name>
<gene>
    <name evidence="1" type="ORF">TNCV_140591</name>
</gene>
<accession>A0A8X6RFG4</accession>
<comment type="caution">
    <text evidence="1">The sequence shown here is derived from an EMBL/GenBank/DDBJ whole genome shotgun (WGS) entry which is preliminary data.</text>
</comment>
<dbReference type="EMBL" id="BMAU01021171">
    <property type="protein sequence ID" value="GFX93115.1"/>
    <property type="molecule type" value="Genomic_DNA"/>
</dbReference>
<sequence length="74" mass="8263">MPSIKTDRPLLYEMTSPSGQALHLRCHPINHHAPTTLLGKHGSLASHNELSRLSTISPKTANELMIKHFEHFGQ</sequence>
<reference evidence="1" key="1">
    <citation type="submission" date="2020-08" db="EMBL/GenBank/DDBJ databases">
        <title>Multicomponent nature underlies the extraordinary mechanical properties of spider dragline silk.</title>
        <authorList>
            <person name="Kono N."/>
            <person name="Nakamura H."/>
            <person name="Mori M."/>
            <person name="Yoshida Y."/>
            <person name="Ohtoshi R."/>
            <person name="Malay A.D."/>
            <person name="Moran D.A.P."/>
            <person name="Tomita M."/>
            <person name="Numata K."/>
            <person name="Arakawa K."/>
        </authorList>
    </citation>
    <scope>NUCLEOTIDE SEQUENCE</scope>
</reference>
<evidence type="ECO:0000313" key="2">
    <source>
        <dbReference type="Proteomes" id="UP000887159"/>
    </source>
</evidence>
<proteinExistence type="predicted"/>
<protein>
    <submittedName>
        <fullName evidence="1">Uncharacterized protein</fullName>
    </submittedName>
</protein>
<keyword evidence="2" id="KW-1185">Reference proteome</keyword>
<dbReference type="Proteomes" id="UP000887159">
    <property type="component" value="Unassembled WGS sequence"/>
</dbReference>
<organism evidence="1 2">
    <name type="scientific">Trichonephila clavipes</name>
    <name type="common">Golden silk orbweaver</name>
    <name type="synonym">Nephila clavipes</name>
    <dbReference type="NCBI Taxonomy" id="2585209"/>
    <lineage>
        <taxon>Eukaryota</taxon>
        <taxon>Metazoa</taxon>
        <taxon>Ecdysozoa</taxon>
        <taxon>Arthropoda</taxon>
        <taxon>Chelicerata</taxon>
        <taxon>Arachnida</taxon>
        <taxon>Araneae</taxon>
        <taxon>Araneomorphae</taxon>
        <taxon>Entelegynae</taxon>
        <taxon>Araneoidea</taxon>
        <taxon>Nephilidae</taxon>
        <taxon>Trichonephila</taxon>
    </lineage>
</organism>